<name>A0A437PWY6_9BACT</name>
<accession>A0A437PWY6</accession>
<evidence type="ECO:0000313" key="1">
    <source>
        <dbReference type="EMBL" id="RVU26775.1"/>
    </source>
</evidence>
<dbReference type="EMBL" id="SACY01000001">
    <property type="protein sequence ID" value="RVU26775.1"/>
    <property type="molecule type" value="Genomic_DNA"/>
</dbReference>
<protein>
    <submittedName>
        <fullName evidence="1">Uncharacterized protein</fullName>
    </submittedName>
</protein>
<dbReference type="AlphaFoldDB" id="A0A437PWY6"/>
<dbReference type="Proteomes" id="UP000282832">
    <property type="component" value="Unassembled WGS sequence"/>
</dbReference>
<evidence type="ECO:0000313" key="2">
    <source>
        <dbReference type="Proteomes" id="UP000282832"/>
    </source>
</evidence>
<organism evidence="1 2">
    <name type="scientific">Sandaracinomonas limnophila</name>
    <dbReference type="NCBI Taxonomy" id="1862386"/>
    <lineage>
        <taxon>Bacteria</taxon>
        <taxon>Pseudomonadati</taxon>
        <taxon>Bacteroidota</taxon>
        <taxon>Cytophagia</taxon>
        <taxon>Cytophagales</taxon>
        <taxon>Flectobacillaceae</taxon>
        <taxon>Sandaracinomonas</taxon>
    </lineage>
</organism>
<gene>
    <name evidence="1" type="ORF">EOJ36_01905</name>
</gene>
<comment type="caution">
    <text evidence="1">The sequence shown here is derived from an EMBL/GenBank/DDBJ whole genome shotgun (WGS) entry which is preliminary data.</text>
</comment>
<proteinExistence type="predicted"/>
<reference evidence="1 2" key="1">
    <citation type="submission" date="2019-01" db="EMBL/GenBank/DDBJ databases">
        <authorList>
            <person name="Chen W.-M."/>
        </authorList>
    </citation>
    <scope>NUCLEOTIDE SEQUENCE [LARGE SCALE GENOMIC DNA]</scope>
    <source>
        <strain evidence="1 2">FSY-15</strain>
    </source>
</reference>
<sequence length="65" mass="7454">MKNNKGNIQNNKGIESPLSNIINEKKDDLSYCSDNNLKNSSTEQLSIEEVARLWLRINQTLQSFN</sequence>
<keyword evidence="2" id="KW-1185">Reference proteome</keyword>